<evidence type="ECO:0000313" key="4">
    <source>
        <dbReference type="Proteomes" id="UP001487740"/>
    </source>
</evidence>
<comment type="caution">
    <text evidence="3">The sequence shown here is derived from an EMBL/GenBank/DDBJ whole genome shotgun (WGS) entry which is preliminary data.</text>
</comment>
<organism evidence="3 4">
    <name type="scientific">Scylla paramamosain</name>
    <name type="common">Mud crab</name>
    <dbReference type="NCBI Taxonomy" id="85552"/>
    <lineage>
        <taxon>Eukaryota</taxon>
        <taxon>Metazoa</taxon>
        <taxon>Ecdysozoa</taxon>
        <taxon>Arthropoda</taxon>
        <taxon>Crustacea</taxon>
        <taxon>Multicrustacea</taxon>
        <taxon>Malacostraca</taxon>
        <taxon>Eumalacostraca</taxon>
        <taxon>Eucarida</taxon>
        <taxon>Decapoda</taxon>
        <taxon>Pleocyemata</taxon>
        <taxon>Brachyura</taxon>
        <taxon>Eubrachyura</taxon>
        <taxon>Portunoidea</taxon>
        <taxon>Portunidae</taxon>
        <taxon>Portuninae</taxon>
        <taxon>Scylla</taxon>
    </lineage>
</organism>
<evidence type="ECO:0000256" key="1">
    <source>
        <dbReference type="SAM" id="MobiDB-lite"/>
    </source>
</evidence>
<feature type="compositionally biased region" description="Low complexity" evidence="1">
    <location>
        <begin position="419"/>
        <end position="431"/>
    </location>
</feature>
<feature type="compositionally biased region" description="Low complexity" evidence="1">
    <location>
        <begin position="396"/>
        <end position="408"/>
    </location>
</feature>
<evidence type="ECO:0000256" key="2">
    <source>
        <dbReference type="SAM" id="Phobius"/>
    </source>
</evidence>
<feature type="region of interest" description="Disordered" evidence="1">
    <location>
        <begin position="46"/>
        <end position="112"/>
    </location>
</feature>
<feature type="compositionally biased region" description="Polar residues" evidence="1">
    <location>
        <begin position="892"/>
        <end position="906"/>
    </location>
</feature>
<feature type="compositionally biased region" description="Basic and acidic residues" evidence="1">
    <location>
        <begin position="614"/>
        <end position="623"/>
    </location>
</feature>
<feature type="region of interest" description="Disordered" evidence="1">
    <location>
        <begin position="759"/>
        <end position="986"/>
    </location>
</feature>
<feature type="transmembrane region" description="Helical" evidence="2">
    <location>
        <begin position="12"/>
        <end position="34"/>
    </location>
</feature>
<feature type="compositionally biased region" description="Low complexity" evidence="1">
    <location>
        <begin position="373"/>
        <end position="385"/>
    </location>
</feature>
<sequence>MPGVLCHCGGLTATGLLVLLLALIAGAVGVYYAWICLQARPLRPKKHTDAEHGPLIPPDPDVNGNHEDVPLDPSAPLQEDDNSDDKPRSDLPNQADTSPPPQAAESPEAPKDKEDVLISVEDDVPPAKVIHEKETAPPVSCVAPIGFVTPPPAAPPQETPMDHHSVPRNLQPQPEKIESPPSCSSAPVPVYIPSPPQKKPIAISDEEDGLLLHEPTPQDGSLSPDLCATLPASHSRKPCLREEPEIMSQPTPPPVTAPKSEGVPPAIPPRQPAAVPKADTAPEPEVQPVVVVVPQAAPSGPEKEELKPVGKALDTLPPELCDQPAPVPMKDDEGLPSAAATKEEAPVLVPDETPAAEAAPSEPVKKEAPIPAPKEAPVAEAVPSEPTKEEAPIPAPKEAPVAEAVPSEPTKEEAPIPAPKEAPVAEAVPSEPTKEEALISAPKVAPVTEAMPSEPAKEEASIPAPNEAPVVGTAQPESVIAKPEDPVNKEDDVESDDSLSKDDPSDNIEDDEAPKHTPENYHAEPTAEKTDIPEETRSVSSCSVSSEEPELFPSAPVTTEPPAPIHSSPPQPEDIPASPIPTPEMPLDAPPANTTQEPPIMPEKELTPSVPLHSPDDEAKDASDASSDASDTNSENEDIPTEMPVTPSKTETDPGKETPAIPSQPAADIPMDASSIPIEACNVIPDDTSEEDDGLLPVIKEEGSAENNSEGSTDTESSEPEVTEYSFSSGPTAPSTTSVLANEVSCTLEPKVTKINLITDLDDSESECSEISDEDLEEDDLVSPVEDSDEELHDKSDSLAENKVISEEKLGNTAEGSIAASDHKDTSEKHSVPNMKSVTATNGPVANDTPDPASKLPEDEMSDSGDSDTESEGAEAEVELKEEIVTVPAVVQENTNNHSAVPSESPKSPLVNHTAKPAGTCPPKPQPLKALQGNGNSLEDIPTTTDEDDDGLSLSPSESCDLSDGEVTASTPKKSMIPRLVKQSEA</sequence>
<feature type="compositionally biased region" description="Acidic residues" evidence="1">
    <location>
        <begin position="859"/>
        <end position="877"/>
    </location>
</feature>
<feature type="compositionally biased region" description="Pro residues" evidence="1">
    <location>
        <begin position="149"/>
        <end position="158"/>
    </location>
</feature>
<feature type="compositionally biased region" description="Low complexity" evidence="1">
    <location>
        <begin position="350"/>
        <end position="362"/>
    </location>
</feature>
<name>A0AAW0SGZ0_SCYPA</name>
<feature type="compositionally biased region" description="Low complexity" evidence="1">
    <location>
        <begin position="281"/>
        <end position="298"/>
    </location>
</feature>
<feature type="compositionally biased region" description="Basic and acidic residues" evidence="1">
    <location>
        <begin position="821"/>
        <end position="831"/>
    </location>
</feature>
<keyword evidence="2" id="KW-0812">Transmembrane</keyword>
<dbReference type="Proteomes" id="UP001487740">
    <property type="component" value="Unassembled WGS sequence"/>
</dbReference>
<feature type="region of interest" description="Disordered" evidence="1">
    <location>
        <begin position="147"/>
        <end position="739"/>
    </location>
</feature>
<feature type="compositionally biased region" description="Polar residues" evidence="1">
    <location>
        <begin position="834"/>
        <end position="844"/>
    </location>
</feature>
<feature type="compositionally biased region" description="Low complexity" evidence="1">
    <location>
        <begin position="624"/>
        <end position="633"/>
    </location>
</feature>
<evidence type="ECO:0000313" key="3">
    <source>
        <dbReference type="EMBL" id="KAK8374645.1"/>
    </source>
</evidence>
<dbReference type="AlphaFoldDB" id="A0AAW0SGZ0"/>
<feature type="compositionally biased region" description="Acidic residues" evidence="1">
    <location>
        <begin position="760"/>
        <end position="791"/>
    </location>
</feature>
<keyword evidence="2" id="KW-1133">Transmembrane helix</keyword>
<dbReference type="EMBL" id="JARAKH010000275">
    <property type="protein sequence ID" value="KAK8374645.1"/>
    <property type="molecule type" value="Genomic_DNA"/>
</dbReference>
<feature type="compositionally biased region" description="Pro residues" evidence="1">
    <location>
        <begin position="559"/>
        <end position="584"/>
    </location>
</feature>
<keyword evidence="4" id="KW-1185">Reference proteome</keyword>
<accession>A0AAW0SGZ0</accession>
<protein>
    <submittedName>
        <fullName evidence="3">Uncharacterized protein</fullName>
    </submittedName>
</protein>
<proteinExistence type="predicted"/>
<feature type="compositionally biased region" description="Basic and acidic residues" evidence="1">
    <location>
        <begin position="513"/>
        <end position="537"/>
    </location>
</feature>
<feature type="compositionally biased region" description="Low complexity" evidence="1">
    <location>
        <begin position="179"/>
        <end position="189"/>
    </location>
</feature>
<reference evidence="3 4" key="1">
    <citation type="submission" date="2023-03" db="EMBL/GenBank/DDBJ databases">
        <title>High-quality genome of Scylla paramamosain provides insights in environmental adaptation.</title>
        <authorList>
            <person name="Zhang L."/>
        </authorList>
    </citation>
    <scope>NUCLEOTIDE SEQUENCE [LARGE SCALE GENOMIC DNA]</scope>
    <source>
        <strain evidence="3">LZ_2023a</strain>
        <tissue evidence="3">Muscle</tissue>
    </source>
</reference>
<feature type="compositionally biased region" description="Polar residues" evidence="1">
    <location>
        <begin position="725"/>
        <end position="739"/>
    </location>
</feature>
<feature type="compositionally biased region" description="Basic and acidic residues" evidence="1">
    <location>
        <begin position="792"/>
        <end position="810"/>
    </location>
</feature>
<gene>
    <name evidence="3" type="ORF">O3P69_011918</name>
</gene>
<keyword evidence="2" id="KW-0472">Membrane</keyword>